<comment type="caution">
    <text evidence="1">The sequence shown here is derived from an EMBL/GenBank/DDBJ whole genome shotgun (WGS) entry which is preliminary data.</text>
</comment>
<dbReference type="EMBL" id="BGZK01000144">
    <property type="protein sequence ID" value="GBP22815.1"/>
    <property type="molecule type" value="Genomic_DNA"/>
</dbReference>
<dbReference type="PANTHER" id="PTHR47027:SF20">
    <property type="entry name" value="REVERSE TRANSCRIPTASE-LIKE PROTEIN WITH RNA-DIRECTED DNA POLYMERASE DOMAIN"/>
    <property type="match status" value="1"/>
</dbReference>
<dbReference type="Proteomes" id="UP000299102">
    <property type="component" value="Unassembled WGS sequence"/>
</dbReference>
<protein>
    <recommendedName>
        <fullName evidence="3">Craniofacial development protein 2</fullName>
    </recommendedName>
</protein>
<keyword evidence="2" id="KW-1185">Reference proteome</keyword>
<evidence type="ECO:0000313" key="2">
    <source>
        <dbReference type="Proteomes" id="UP000299102"/>
    </source>
</evidence>
<proteinExistence type="predicted"/>
<reference evidence="1 2" key="1">
    <citation type="journal article" date="2019" name="Commun. Biol.">
        <title>The bagworm genome reveals a unique fibroin gene that provides high tensile strength.</title>
        <authorList>
            <person name="Kono N."/>
            <person name="Nakamura H."/>
            <person name="Ohtoshi R."/>
            <person name="Tomita M."/>
            <person name="Numata K."/>
            <person name="Arakawa K."/>
        </authorList>
    </citation>
    <scope>NUCLEOTIDE SEQUENCE [LARGE SCALE GENOMIC DNA]</scope>
</reference>
<evidence type="ECO:0000313" key="1">
    <source>
        <dbReference type="EMBL" id="GBP22815.1"/>
    </source>
</evidence>
<dbReference type="InterPro" id="IPR036691">
    <property type="entry name" value="Endo/exonu/phosph_ase_sf"/>
</dbReference>
<evidence type="ECO:0008006" key="3">
    <source>
        <dbReference type="Google" id="ProtNLM"/>
    </source>
</evidence>
<dbReference type="OrthoDB" id="425681at2759"/>
<dbReference type="AlphaFoldDB" id="A0A4C1U8V4"/>
<gene>
    <name evidence="1" type="ORF">EVAR_17169_1</name>
</gene>
<dbReference type="PANTHER" id="PTHR47027">
    <property type="entry name" value="REVERSE TRANSCRIPTASE DOMAIN-CONTAINING PROTEIN"/>
    <property type="match status" value="1"/>
</dbReference>
<organism evidence="1 2">
    <name type="scientific">Eumeta variegata</name>
    <name type="common">Bagworm moth</name>
    <name type="synonym">Eumeta japonica</name>
    <dbReference type="NCBI Taxonomy" id="151549"/>
    <lineage>
        <taxon>Eukaryota</taxon>
        <taxon>Metazoa</taxon>
        <taxon>Ecdysozoa</taxon>
        <taxon>Arthropoda</taxon>
        <taxon>Hexapoda</taxon>
        <taxon>Insecta</taxon>
        <taxon>Pterygota</taxon>
        <taxon>Neoptera</taxon>
        <taxon>Endopterygota</taxon>
        <taxon>Lepidoptera</taxon>
        <taxon>Glossata</taxon>
        <taxon>Ditrysia</taxon>
        <taxon>Tineoidea</taxon>
        <taxon>Psychidae</taxon>
        <taxon>Oiketicinae</taxon>
        <taxon>Eumeta</taxon>
    </lineage>
</organism>
<dbReference type="SUPFAM" id="SSF56219">
    <property type="entry name" value="DNase I-like"/>
    <property type="match status" value="1"/>
</dbReference>
<name>A0A4C1U8V4_EUMVA</name>
<accession>A0A4C1U8V4</accession>
<sequence length="350" mass="39913">MFRCLPEENLTGFEQGYMDTRTRSPRAAVHPSHYSFQGCMNNKIEDVCQLMKDRRLDILGVYETKRKGGGGAIECGSLDTYWSGVNQHQRNAAVLASSYQKGVYVPDISKLLEEWQEFWADVKDIKMKTNRNKRILLGDFNGWVGVKRDGYEKVLKLKSMSITVHEIMKALKFIKVGKATGYDRFVRYAEGRWAVYQIPPIRRQSSNLVPSPCELREMLNKMNDSVKKRGMKVNVGKTKMMMFESGKSTTECDILVEGEKVEQVKEFVYSGSLFTNDGKHDRYIERIVNARDRMNGALLATMNSKGVLRKARLATHNGVLIPTPMYGSESWVWQKKYESNIKGSGDEIAA</sequence>